<dbReference type="Pfam" id="PF00145">
    <property type="entry name" value="DNA_methylase"/>
    <property type="match status" value="1"/>
</dbReference>
<dbReference type="InterPro" id="IPR001525">
    <property type="entry name" value="C5_MeTfrase"/>
</dbReference>
<sequence>MAANGWEQAKSWAKQANRIAPTLVGGSKKHGGPDLGPSRARQAWAELGVDGRGVADEAPQAGFVGMPRLTPRMLARLQGFPDTWIFGKGKTAACRMIGNAFPPLVAQAVGMKIKECLNHE</sequence>
<dbReference type="InterPro" id="IPR029063">
    <property type="entry name" value="SAM-dependent_MTases_sf"/>
</dbReference>
<name>A0A948TGA3_9GAMM</name>
<reference evidence="7" key="2">
    <citation type="submission" date="2021-04" db="EMBL/GenBank/DDBJ databases">
        <authorList>
            <person name="Gilroy R."/>
        </authorList>
    </citation>
    <scope>NUCLEOTIDE SEQUENCE</scope>
    <source>
        <strain evidence="7">378</strain>
    </source>
</reference>
<accession>A0A948TGA3</accession>
<evidence type="ECO:0000256" key="5">
    <source>
        <dbReference type="ARBA" id="ARBA00047422"/>
    </source>
</evidence>
<organism evidence="7 8">
    <name type="scientific">Candidatus Anaerobiospirillum pullicola</name>
    <dbReference type="NCBI Taxonomy" id="2838451"/>
    <lineage>
        <taxon>Bacteria</taxon>
        <taxon>Pseudomonadati</taxon>
        <taxon>Pseudomonadota</taxon>
        <taxon>Gammaproteobacteria</taxon>
        <taxon>Aeromonadales</taxon>
        <taxon>Succinivibrionaceae</taxon>
        <taxon>Anaerobiospirillum</taxon>
    </lineage>
</organism>
<protein>
    <submittedName>
        <fullName evidence="7">DNA cytosine methyltransferase</fullName>
    </submittedName>
</protein>
<dbReference type="GO" id="GO:0009307">
    <property type="term" value="P:DNA restriction-modification system"/>
    <property type="evidence" value="ECO:0007669"/>
    <property type="project" value="UniProtKB-KW"/>
</dbReference>
<comment type="caution">
    <text evidence="7">The sequence shown here is derived from an EMBL/GenBank/DDBJ whole genome shotgun (WGS) entry which is preliminary data.</text>
</comment>
<dbReference type="AlphaFoldDB" id="A0A948TGA3"/>
<dbReference type="GO" id="GO:0032259">
    <property type="term" value="P:methylation"/>
    <property type="evidence" value="ECO:0007669"/>
    <property type="project" value="UniProtKB-KW"/>
</dbReference>
<dbReference type="SUPFAM" id="SSF53335">
    <property type="entry name" value="S-adenosyl-L-methionine-dependent methyltransferases"/>
    <property type="match status" value="1"/>
</dbReference>
<evidence type="ECO:0000256" key="1">
    <source>
        <dbReference type="ARBA" id="ARBA00022603"/>
    </source>
</evidence>
<keyword evidence="1 7" id="KW-0489">Methyltransferase</keyword>
<evidence type="ECO:0000256" key="6">
    <source>
        <dbReference type="SAM" id="MobiDB-lite"/>
    </source>
</evidence>
<gene>
    <name evidence="7" type="ORF">H9847_04895</name>
</gene>
<reference evidence="7" key="1">
    <citation type="journal article" date="2021" name="PeerJ">
        <title>Extensive microbial diversity within the chicken gut microbiome revealed by metagenomics and culture.</title>
        <authorList>
            <person name="Gilroy R."/>
            <person name="Ravi A."/>
            <person name="Getino M."/>
            <person name="Pursley I."/>
            <person name="Horton D.L."/>
            <person name="Alikhan N.F."/>
            <person name="Baker D."/>
            <person name="Gharbi K."/>
            <person name="Hall N."/>
            <person name="Watson M."/>
            <person name="Adriaenssens E.M."/>
            <person name="Foster-Nyarko E."/>
            <person name="Jarju S."/>
            <person name="Secka A."/>
            <person name="Antonio M."/>
            <person name="Oren A."/>
            <person name="Chaudhuri R.R."/>
            <person name="La Ragione R."/>
            <person name="Hildebrand F."/>
            <person name="Pallen M.J."/>
        </authorList>
    </citation>
    <scope>NUCLEOTIDE SEQUENCE</scope>
    <source>
        <strain evidence="7">378</strain>
    </source>
</reference>
<evidence type="ECO:0000313" key="7">
    <source>
        <dbReference type="EMBL" id="MBU3844192.1"/>
    </source>
</evidence>
<evidence type="ECO:0000256" key="4">
    <source>
        <dbReference type="ARBA" id="ARBA00022747"/>
    </source>
</evidence>
<evidence type="ECO:0000256" key="2">
    <source>
        <dbReference type="ARBA" id="ARBA00022679"/>
    </source>
</evidence>
<keyword evidence="4" id="KW-0680">Restriction system</keyword>
<dbReference type="EMBL" id="JAHLFE010000097">
    <property type="protein sequence ID" value="MBU3844192.1"/>
    <property type="molecule type" value="Genomic_DNA"/>
</dbReference>
<dbReference type="GO" id="GO:0003886">
    <property type="term" value="F:DNA (cytosine-5-)-methyltransferase activity"/>
    <property type="evidence" value="ECO:0007669"/>
    <property type="project" value="UniProtKB-EC"/>
</dbReference>
<dbReference type="InterPro" id="IPR031303">
    <property type="entry name" value="C5_meth_CS"/>
</dbReference>
<dbReference type="PROSITE" id="PS00095">
    <property type="entry name" value="C5_MTASE_2"/>
    <property type="match status" value="1"/>
</dbReference>
<feature type="region of interest" description="Disordered" evidence="6">
    <location>
        <begin position="17"/>
        <end position="39"/>
    </location>
</feature>
<evidence type="ECO:0000313" key="8">
    <source>
        <dbReference type="Proteomes" id="UP000733611"/>
    </source>
</evidence>
<proteinExistence type="predicted"/>
<keyword evidence="3" id="KW-0949">S-adenosyl-L-methionine</keyword>
<dbReference type="Proteomes" id="UP000733611">
    <property type="component" value="Unassembled WGS sequence"/>
</dbReference>
<evidence type="ECO:0000256" key="3">
    <source>
        <dbReference type="ARBA" id="ARBA00022691"/>
    </source>
</evidence>
<keyword evidence="2" id="KW-0808">Transferase</keyword>
<dbReference type="Gene3D" id="3.90.120.10">
    <property type="entry name" value="DNA Methylase, subunit A, domain 2"/>
    <property type="match status" value="1"/>
</dbReference>
<comment type="catalytic activity">
    <reaction evidence="5">
        <text>a 2'-deoxycytidine in DNA + S-adenosyl-L-methionine = a 5-methyl-2'-deoxycytidine in DNA + S-adenosyl-L-homocysteine + H(+)</text>
        <dbReference type="Rhea" id="RHEA:13681"/>
        <dbReference type="Rhea" id="RHEA-COMP:11369"/>
        <dbReference type="Rhea" id="RHEA-COMP:11370"/>
        <dbReference type="ChEBI" id="CHEBI:15378"/>
        <dbReference type="ChEBI" id="CHEBI:57856"/>
        <dbReference type="ChEBI" id="CHEBI:59789"/>
        <dbReference type="ChEBI" id="CHEBI:85452"/>
        <dbReference type="ChEBI" id="CHEBI:85454"/>
        <dbReference type="EC" id="2.1.1.37"/>
    </reaction>
</comment>